<sequence>MEEQDIRQTPQNYAIWYEYLQETNPDLVRAVNGLIAKNGKYTEKIGKELYERFFTREKEGRAIQETSRLVQQSMDSMMGDLSRSSADFSSYGEQLHDFATKAGDLSGPELKTFIGEIVNQTNSMSDNTLSLQEGLNSASREIAELKRRLHYVQREAYTDSLTGIGNRKSFDTELSKLVARAQETKSDLCLIMADIDHFKQFNDTHGHTFGDQVIKLVAATISKGLEQGSIAARYGGEEFGVILPDMTMADAVILANDLRSAISAKKLIKRSTKKEVGKVTMSFGVTAYAHPEEPLAFINRADQALYTAKNSGRNCVKRLEPAIS</sequence>
<evidence type="ECO:0000313" key="4">
    <source>
        <dbReference type="EMBL" id="MZR21045.1"/>
    </source>
</evidence>
<gene>
    <name evidence="4" type="ORF">GQF03_01735</name>
</gene>
<reference evidence="4 5" key="1">
    <citation type="journal article" date="2014" name="Int. J. Syst. Evol. Microbiol.">
        <title>Sneathiella chungangensis sp. nov., isolated from a marine sand, and emended description of the genus Sneathiella.</title>
        <authorList>
            <person name="Siamphan C."/>
            <person name="Kim H."/>
            <person name="Lee J.S."/>
            <person name="Kim W."/>
        </authorList>
    </citation>
    <scope>NUCLEOTIDE SEQUENCE [LARGE SCALE GENOMIC DNA]</scope>
    <source>
        <strain evidence="4 5">KCTC 32476</strain>
    </source>
</reference>
<dbReference type="InterPro" id="IPR043128">
    <property type="entry name" value="Rev_trsase/Diguanyl_cyclase"/>
</dbReference>
<dbReference type="SMART" id="SM00267">
    <property type="entry name" value="GGDEF"/>
    <property type="match status" value="1"/>
</dbReference>
<proteinExistence type="predicted"/>
<dbReference type="PANTHER" id="PTHR45138">
    <property type="entry name" value="REGULATORY COMPONENTS OF SENSORY TRANSDUCTION SYSTEM"/>
    <property type="match status" value="1"/>
</dbReference>
<comment type="caution">
    <text evidence="4">The sequence shown here is derived from an EMBL/GenBank/DDBJ whole genome shotgun (WGS) entry which is preliminary data.</text>
</comment>
<dbReference type="Proteomes" id="UP000445696">
    <property type="component" value="Unassembled WGS sequence"/>
</dbReference>
<feature type="coiled-coil region" evidence="2">
    <location>
        <begin position="128"/>
        <end position="155"/>
    </location>
</feature>
<dbReference type="Pfam" id="PF00990">
    <property type="entry name" value="GGDEF"/>
    <property type="match status" value="1"/>
</dbReference>
<dbReference type="GO" id="GO:0005886">
    <property type="term" value="C:plasma membrane"/>
    <property type="evidence" value="ECO:0007669"/>
    <property type="project" value="TreeGrafter"/>
</dbReference>
<organism evidence="4 5">
    <name type="scientific">Sneathiella chungangensis</name>
    <dbReference type="NCBI Taxonomy" id="1418234"/>
    <lineage>
        <taxon>Bacteria</taxon>
        <taxon>Pseudomonadati</taxon>
        <taxon>Pseudomonadota</taxon>
        <taxon>Alphaproteobacteria</taxon>
        <taxon>Sneathiellales</taxon>
        <taxon>Sneathiellaceae</taxon>
        <taxon>Sneathiella</taxon>
    </lineage>
</organism>
<dbReference type="NCBIfam" id="TIGR00254">
    <property type="entry name" value="GGDEF"/>
    <property type="match status" value="1"/>
</dbReference>
<accession>A0A845MA78</accession>
<dbReference type="InterPro" id="IPR029787">
    <property type="entry name" value="Nucleotide_cyclase"/>
</dbReference>
<dbReference type="AlphaFoldDB" id="A0A845MA78"/>
<evidence type="ECO:0000313" key="5">
    <source>
        <dbReference type="Proteomes" id="UP000445696"/>
    </source>
</evidence>
<dbReference type="RefSeq" id="WP_170078499.1">
    <property type="nucleotide sequence ID" value="NZ_JBHSDG010000002.1"/>
</dbReference>
<keyword evidence="5" id="KW-1185">Reference proteome</keyword>
<dbReference type="PROSITE" id="PS50887">
    <property type="entry name" value="GGDEF"/>
    <property type="match status" value="1"/>
</dbReference>
<dbReference type="PANTHER" id="PTHR45138:SF24">
    <property type="entry name" value="DIGUANYLATE CYCLASE DGCC-RELATED"/>
    <property type="match status" value="1"/>
</dbReference>
<dbReference type="GO" id="GO:0052621">
    <property type="term" value="F:diguanylate cyclase activity"/>
    <property type="evidence" value="ECO:0007669"/>
    <property type="project" value="UniProtKB-EC"/>
</dbReference>
<dbReference type="GO" id="GO:0043709">
    <property type="term" value="P:cell adhesion involved in single-species biofilm formation"/>
    <property type="evidence" value="ECO:0007669"/>
    <property type="project" value="TreeGrafter"/>
</dbReference>
<dbReference type="GO" id="GO:1902201">
    <property type="term" value="P:negative regulation of bacterial-type flagellum-dependent cell motility"/>
    <property type="evidence" value="ECO:0007669"/>
    <property type="project" value="TreeGrafter"/>
</dbReference>
<evidence type="ECO:0000256" key="1">
    <source>
        <dbReference type="ARBA" id="ARBA00012528"/>
    </source>
</evidence>
<name>A0A845MA78_9PROT</name>
<feature type="domain" description="GGDEF" evidence="3">
    <location>
        <begin position="186"/>
        <end position="321"/>
    </location>
</feature>
<dbReference type="FunFam" id="3.30.70.270:FF:000001">
    <property type="entry name" value="Diguanylate cyclase domain protein"/>
    <property type="match status" value="1"/>
</dbReference>
<dbReference type="Gene3D" id="3.30.70.270">
    <property type="match status" value="1"/>
</dbReference>
<keyword evidence="2" id="KW-0175">Coiled coil</keyword>
<dbReference type="EMBL" id="WTVA01000001">
    <property type="protein sequence ID" value="MZR21045.1"/>
    <property type="molecule type" value="Genomic_DNA"/>
</dbReference>
<dbReference type="InterPro" id="IPR000160">
    <property type="entry name" value="GGDEF_dom"/>
</dbReference>
<dbReference type="InterPro" id="IPR050469">
    <property type="entry name" value="Diguanylate_Cyclase"/>
</dbReference>
<evidence type="ECO:0000256" key="2">
    <source>
        <dbReference type="SAM" id="Coils"/>
    </source>
</evidence>
<evidence type="ECO:0000259" key="3">
    <source>
        <dbReference type="PROSITE" id="PS50887"/>
    </source>
</evidence>
<dbReference type="EC" id="2.7.7.65" evidence="1"/>
<dbReference type="SUPFAM" id="SSF55073">
    <property type="entry name" value="Nucleotide cyclase"/>
    <property type="match status" value="1"/>
</dbReference>
<protein>
    <recommendedName>
        <fullName evidence="1">diguanylate cyclase</fullName>
        <ecNumber evidence="1">2.7.7.65</ecNumber>
    </recommendedName>
</protein>
<dbReference type="CDD" id="cd01949">
    <property type="entry name" value="GGDEF"/>
    <property type="match status" value="1"/>
</dbReference>